<protein>
    <submittedName>
        <fullName evidence="5">Testis expressed metallothionein like protein</fullName>
    </submittedName>
</protein>
<feature type="domain" description="CRC" evidence="4">
    <location>
        <begin position="254"/>
        <end position="367"/>
    </location>
</feature>
<sequence>MAAASGFLSCLPHASDERRRLIDEDVCYAEYRTSSDFDKQYADLKSAVAAIMNEEDFSVLMGENGCSLLSSDDALDELTLSGDYSLATVLGTAVAAIVNEDDLEVLMGENTCSLFSSQDLLDEPMSSSSQSEYTLTVLCQLNENGEILSVTDPETGETKTYNRLPDSEGQHTYQASHSELAENCVELADGCNQAFVSLRSLSTSLAPNVNIENMENGLLCSFIKNPIFKSDGKLDELTKLTIARFPLTVLDDNYRKPCNCTKSQCLKLYCDCFANGDFCSDCNCNNCFNNAEHELDRFRAVKTCLDRNPEAFLPKIGKAKHGYITPRHSRGCNCKRSGCRKRYCECYEANIACTSTCKCSGCKNYMENPVHNTFKAVAQYADIGSIINICRSMEVIQATCSCLLARAEEAEIEECSPCVAEQMIVEEFGRCLAQIIFPNNQEDAF</sequence>
<dbReference type="SMART" id="SM01114">
    <property type="entry name" value="CXC"/>
    <property type="match status" value="2"/>
</dbReference>
<dbReference type="PANTHER" id="PTHR12446">
    <property type="entry name" value="TESMIN/TSO1-RELATED"/>
    <property type="match status" value="1"/>
</dbReference>
<dbReference type="GO" id="GO:0006355">
    <property type="term" value="P:regulation of DNA-templated transcription"/>
    <property type="evidence" value="ECO:0007669"/>
    <property type="project" value="TreeGrafter"/>
</dbReference>
<keyword evidence="3" id="KW-0539">Nucleus</keyword>
<comment type="similarity">
    <text evidence="2">Belongs to the lin-54 family.</text>
</comment>
<dbReference type="OrthoDB" id="6283463at2759"/>
<reference evidence="5" key="1">
    <citation type="submission" date="2025-08" db="UniProtKB">
        <authorList>
            <consortium name="Ensembl"/>
        </authorList>
    </citation>
    <scope>IDENTIFICATION</scope>
</reference>
<keyword evidence="6" id="KW-1185">Reference proteome</keyword>
<name>A0A8C5R0Z5_9ANUR</name>
<dbReference type="Proteomes" id="UP000694569">
    <property type="component" value="Unplaced"/>
</dbReference>
<accession>A0A8C5R0Z5</accession>
<evidence type="ECO:0000313" key="6">
    <source>
        <dbReference type="Proteomes" id="UP000694569"/>
    </source>
</evidence>
<organism evidence="5 6">
    <name type="scientific">Leptobrachium leishanense</name>
    <name type="common">Leishan spiny toad</name>
    <dbReference type="NCBI Taxonomy" id="445787"/>
    <lineage>
        <taxon>Eukaryota</taxon>
        <taxon>Metazoa</taxon>
        <taxon>Chordata</taxon>
        <taxon>Craniata</taxon>
        <taxon>Vertebrata</taxon>
        <taxon>Euteleostomi</taxon>
        <taxon>Amphibia</taxon>
        <taxon>Batrachia</taxon>
        <taxon>Anura</taxon>
        <taxon>Pelobatoidea</taxon>
        <taxon>Megophryidae</taxon>
        <taxon>Leptobrachium</taxon>
    </lineage>
</organism>
<dbReference type="GeneTree" id="ENSGT00940000161379"/>
<evidence type="ECO:0000259" key="4">
    <source>
        <dbReference type="PROSITE" id="PS51634"/>
    </source>
</evidence>
<dbReference type="PANTHER" id="PTHR12446:SF22">
    <property type="entry name" value="TESMIN"/>
    <property type="match status" value="1"/>
</dbReference>
<dbReference type="GO" id="GO:0005634">
    <property type="term" value="C:nucleus"/>
    <property type="evidence" value="ECO:0007669"/>
    <property type="project" value="UniProtKB-SubCell"/>
</dbReference>
<dbReference type="InterPro" id="IPR028307">
    <property type="entry name" value="Lin-54_fam"/>
</dbReference>
<evidence type="ECO:0000256" key="1">
    <source>
        <dbReference type="ARBA" id="ARBA00004123"/>
    </source>
</evidence>
<comment type="subcellular location">
    <subcellularLocation>
        <location evidence="1">Nucleus</location>
    </subcellularLocation>
</comment>
<evidence type="ECO:0000256" key="3">
    <source>
        <dbReference type="ARBA" id="ARBA00023242"/>
    </source>
</evidence>
<dbReference type="AlphaFoldDB" id="A0A8C5R0Z5"/>
<proteinExistence type="inferred from homology"/>
<evidence type="ECO:0000313" key="5">
    <source>
        <dbReference type="Ensembl" id="ENSLLEP00000045935.1"/>
    </source>
</evidence>
<dbReference type="Ensembl" id="ENSLLET00000047768.1">
    <property type="protein sequence ID" value="ENSLLEP00000045935.1"/>
    <property type="gene ID" value="ENSLLEG00000029142.1"/>
</dbReference>
<reference evidence="5" key="2">
    <citation type="submission" date="2025-09" db="UniProtKB">
        <authorList>
            <consortium name="Ensembl"/>
        </authorList>
    </citation>
    <scope>IDENTIFICATION</scope>
</reference>
<gene>
    <name evidence="5" type="primary">TESMIN</name>
</gene>
<evidence type="ECO:0000256" key="2">
    <source>
        <dbReference type="ARBA" id="ARBA00007267"/>
    </source>
</evidence>
<dbReference type="Pfam" id="PF03638">
    <property type="entry name" value="TCR"/>
    <property type="match status" value="2"/>
</dbReference>
<dbReference type="InterPro" id="IPR033467">
    <property type="entry name" value="Tesmin/TSO1-like_CXC"/>
</dbReference>
<dbReference type="InterPro" id="IPR005172">
    <property type="entry name" value="CRC"/>
</dbReference>
<dbReference type="PROSITE" id="PS51634">
    <property type="entry name" value="CRC"/>
    <property type="match status" value="1"/>
</dbReference>